<evidence type="ECO:0000313" key="1">
    <source>
        <dbReference type="EMBL" id="KAK7464354.1"/>
    </source>
</evidence>
<name>A0ABR1JRC2_9AGAR</name>
<protein>
    <submittedName>
        <fullName evidence="1">Uncharacterized protein</fullName>
    </submittedName>
</protein>
<dbReference type="Proteomes" id="UP001498398">
    <property type="component" value="Unassembled WGS sequence"/>
</dbReference>
<dbReference type="SUPFAM" id="SSF54197">
    <property type="entry name" value="HIT-like"/>
    <property type="match status" value="1"/>
</dbReference>
<dbReference type="EMBL" id="JBANRG010000008">
    <property type="protein sequence ID" value="KAK7464354.1"/>
    <property type="molecule type" value="Genomic_DNA"/>
</dbReference>
<evidence type="ECO:0000313" key="2">
    <source>
        <dbReference type="Proteomes" id="UP001498398"/>
    </source>
</evidence>
<gene>
    <name evidence="1" type="ORF">VKT23_006521</name>
</gene>
<keyword evidence="2" id="KW-1185">Reference proteome</keyword>
<sequence>MAAHLPMTSSIPNLSEFARIHRRELKQRLVSARTAFREDKEARENLEHYLQNDESFNYETKWRKGFVPASLVGTGRIPYTTTSTFFSDFGERYPDLVLSESDRSYIIGNRASYDTRQYTAEWDPSGEDKARAAGMSYMHLLVISKKQQVWNIVGLEDTEDIEEMMTHFLQFWQTTGAVDKVNKRIERAVHEREQEVINSLEKDESKRKGFRDVMESVEDYRKKCAERLHADKDAIVFRFHAWPDASIPHLHMHVLTSPEEFRKYSTPAHDCKAIPADIVLEVIKSENNPAMRIYCFIIDPMIEGFNAAVQQLRKVSGFFFKS</sequence>
<comment type="caution">
    <text evidence="1">The sequence shown here is derived from an EMBL/GenBank/DDBJ whole genome shotgun (WGS) entry which is preliminary data.</text>
</comment>
<organism evidence="1 2">
    <name type="scientific">Marasmiellus scandens</name>
    <dbReference type="NCBI Taxonomy" id="2682957"/>
    <lineage>
        <taxon>Eukaryota</taxon>
        <taxon>Fungi</taxon>
        <taxon>Dikarya</taxon>
        <taxon>Basidiomycota</taxon>
        <taxon>Agaricomycotina</taxon>
        <taxon>Agaricomycetes</taxon>
        <taxon>Agaricomycetidae</taxon>
        <taxon>Agaricales</taxon>
        <taxon>Marasmiineae</taxon>
        <taxon>Omphalotaceae</taxon>
        <taxon>Marasmiellus</taxon>
    </lineage>
</organism>
<dbReference type="Gene3D" id="3.30.428.10">
    <property type="entry name" value="HIT-like"/>
    <property type="match status" value="1"/>
</dbReference>
<proteinExistence type="predicted"/>
<reference evidence="1 2" key="1">
    <citation type="submission" date="2024-01" db="EMBL/GenBank/DDBJ databases">
        <title>A draft genome for the cacao thread blight pathogen Marasmiellus scandens.</title>
        <authorList>
            <person name="Baruah I.K."/>
            <person name="Leung J."/>
            <person name="Bukari Y."/>
            <person name="Amoako-Attah I."/>
            <person name="Meinhardt L.W."/>
            <person name="Bailey B.A."/>
            <person name="Cohen S.P."/>
        </authorList>
    </citation>
    <scope>NUCLEOTIDE SEQUENCE [LARGE SCALE GENOMIC DNA]</scope>
    <source>
        <strain evidence="1 2">GH-19</strain>
    </source>
</reference>
<accession>A0ABR1JRC2</accession>
<dbReference type="InterPro" id="IPR036265">
    <property type="entry name" value="HIT-like_sf"/>
</dbReference>